<reference evidence="2" key="1">
    <citation type="submission" date="2024-04" db="UniProtKB">
        <authorList>
            <consortium name="EnsemblMetazoa"/>
        </authorList>
    </citation>
    <scope>IDENTIFICATION</scope>
    <source>
        <strain evidence="2">EBRO</strain>
    </source>
</reference>
<name>A0AAG5DB55_ANOAO</name>
<proteinExistence type="predicted"/>
<dbReference type="Proteomes" id="UP000075880">
    <property type="component" value="Unassembled WGS sequence"/>
</dbReference>
<evidence type="ECO:0000313" key="3">
    <source>
        <dbReference type="Proteomes" id="UP000075880"/>
    </source>
</evidence>
<evidence type="ECO:0000313" key="2">
    <source>
        <dbReference type="EnsemblMetazoa" id="ENSAATROPP007918"/>
    </source>
</evidence>
<protein>
    <submittedName>
        <fullName evidence="2">Uncharacterized protein</fullName>
    </submittedName>
</protein>
<dbReference type="EnsemblMetazoa" id="ENSAATROPT008777">
    <property type="protein sequence ID" value="ENSAATROPP007918"/>
    <property type="gene ID" value="ENSAATROPG007151"/>
</dbReference>
<sequence>MNVSLRPCRSPLTAAELSFLATGGARWIGIARRIRSRSRTGSGNTYSHNNPPRLKHPIVVRAPRCRLKRDQKCLH</sequence>
<dbReference type="AlphaFoldDB" id="A0AAG5DB55"/>
<accession>A0AAG5DB55</accession>
<evidence type="ECO:0000256" key="1">
    <source>
        <dbReference type="SAM" id="MobiDB-lite"/>
    </source>
</evidence>
<feature type="region of interest" description="Disordered" evidence="1">
    <location>
        <begin position="36"/>
        <end position="55"/>
    </location>
</feature>
<keyword evidence="3" id="KW-1185">Reference proteome</keyword>
<organism evidence="2 3">
    <name type="scientific">Anopheles atroparvus</name>
    <name type="common">European mosquito</name>
    <dbReference type="NCBI Taxonomy" id="41427"/>
    <lineage>
        <taxon>Eukaryota</taxon>
        <taxon>Metazoa</taxon>
        <taxon>Ecdysozoa</taxon>
        <taxon>Arthropoda</taxon>
        <taxon>Hexapoda</taxon>
        <taxon>Insecta</taxon>
        <taxon>Pterygota</taxon>
        <taxon>Neoptera</taxon>
        <taxon>Endopterygota</taxon>
        <taxon>Diptera</taxon>
        <taxon>Nematocera</taxon>
        <taxon>Culicoidea</taxon>
        <taxon>Culicidae</taxon>
        <taxon>Anophelinae</taxon>
        <taxon>Anopheles</taxon>
    </lineage>
</organism>